<dbReference type="KEGG" id="gba:J421_1337"/>
<dbReference type="InParanoid" id="W0RCN8"/>
<reference evidence="2 3" key="1">
    <citation type="journal article" date="2014" name="Genome Announc.">
        <title>Genome Sequence and Methylome of Soil Bacterium Gemmatirosa kalamazoonensis KBS708T, a Member of the Rarely Cultivated Gemmatimonadetes Phylum.</title>
        <authorList>
            <person name="Debruyn J.M."/>
            <person name="Radosevich M."/>
            <person name="Wommack K.E."/>
            <person name="Polson S.W."/>
            <person name="Hauser L.J."/>
            <person name="Fawaz M.N."/>
            <person name="Korlach J."/>
            <person name="Tsai Y.C."/>
        </authorList>
    </citation>
    <scope>NUCLEOTIDE SEQUENCE [LARGE SCALE GENOMIC DNA]</scope>
    <source>
        <strain evidence="2 3">KBS708</strain>
    </source>
</reference>
<evidence type="ECO:0008006" key="4">
    <source>
        <dbReference type="Google" id="ProtNLM"/>
    </source>
</evidence>
<dbReference type="Proteomes" id="UP000019151">
    <property type="component" value="Chromosome"/>
</dbReference>
<evidence type="ECO:0000313" key="2">
    <source>
        <dbReference type="EMBL" id="AHG88874.1"/>
    </source>
</evidence>
<name>W0RCN8_9BACT</name>
<proteinExistence type="predicted"/>
<dbReference type="AlphaFoldDB" id="W0RCN8"/>
<dbReference type="eggNOG" id="ENOG502Z9RQ">
    <property type="taxonomic scope" value="Bacteria"/>
</dbReference>
<protein>
    <recommendedName>
        <fullName evidence="4">MetA-pathway of phenol degradation</fullName>
    </recommendedName>
</protein>
<dbReference type="RefSeq" id="WP_025410399.1">
    <property type="nucleotide sequence ID" value="NZ_CP007128.1"/>
</dbReference>
<dbReference type="STRING" id="861299.J421_1337"/>
<evidence type="ECO:0000256" key="1">
    <source>
        <dbReference type="SAM" id="SignalP"/>
    </source>
</evidence>
<keyword evidence="3" id="KW-1185">Reference proteome</keyword>
<dbReference type="OrthoDB" id="5562884at2"/>
<feature type="chain" id="PRO_5004794123" description="MetA-pathway of phenol degradation" evidence="1">
    <location>
        <begin position="34"/>
        <end position="315"/>
    </location>
</feature>
<organism evidence="2 3">
    <name type="scientific">Gemmatirosa kalamazoonensis</name>
    <dbReference type="NCBI Taxonomy" id="861299"/>
    <lineage>
        <taxon>Bacteria</taxon>
        <taxon>Pseudomonadati</taxon>
        <taxon>Gemmatimonadota</taxon>
        <taxon>Gemmatimonadia</taxon>
        <taxon>Gemmatimonadales</taxon>
        <taxon>Gemmatimonadaceae</taxon>
        <taxon>Gemmatirosa</taxon>
    </lineage>
</organism>
<dbReference type="EMBL" id="CP007128">
    <property type="protein sequence ID" value="AHG88874.1"/>
    <property type="molecule type" value="Genomic_DNA"/>
</dbReference>
<gene>
    <name evidence="2" type="ORF">J421_1337</name>
</gene>
<keyword evidence="1" id="KW-0732">Signal</keyword>
<evidence type="ECO:0000313" key="3">
    <source>
        <dbReference type="Proteomes" id="UP000019151"/>
    </source>
</evidence>
<accession>W0RCN8</accession>
<dbReference type="HOGENOM" id="CLU_076327_0_0_0"/>
<sequence length="315" mass="34025">MVPPAHARARWTPRMPSLAIAALAILPAVHAHAQSLTDGFFVQPRELRLGVDYATDRWDRYWEGSLKRDNENIGTLTTQRVGWSAAYGVSRRLSVFASLPYVHTTASEGVLSPMHGFQDLTAAAKVRLLRATLAGRATLIASAIAGGSVPTSDYTPDFLPLSIGLGSRAAFVRGVVQVHDRAGWFANASSGHVWRSTVHLNRPAYYTDGQLVLSDEVAMPDVADYGAETGYQRGRWCVPVGLAVQRTLGGGDIRRQDMPFVSNRMNFTKVHAEAMYTLPAPSAVTLGIGAARVLDGRNVGQSTMLMGGVTYAFGR</sequence>
<feature type="signal peptide" evidence="1">
    <location>
        <begin position="1"/>
        <end position="33"/>
    </location>
</feature>